<dbReference type="Proteomes" id="UP001232148">
    <property type="component" value="Unassembled WGS sequence"/>
</dbReference>
<name>A0AAD9M988_9PEZI</name>
<reference evidence="2" key="1">
    <citation type="submission" date="2021-06" db="EMBL/GenBank/DDBJ databases">
        <title>Comparative genomics, transcriptomics and evolutionary studies reveal genomic signatures of adaptation to plant cell wall in hemibiotrophic fungi.</title>
        <authorList>
            <consortium name="DOE Joint Genome Institute"/>
            <person name="Baroncelli R."/>
            <person name="Diaz J.F."/>
            <person name="Benocci T."/>
            <person name="Peng M."/>
            <person name="Battaglia E."/>
            <person name="Haridas S."/>
            <person name="Andreopoulos W."/>
            <person name="Labutti K."/>
            <person name="Pangilinan J."/>
            <person name="Floch G.L."/>
            <person name="Makela M.R."/>
            <person name="Henrissat B."/>
            <person name="Grigoriev I.V."/>
            <person name="Crouch J.A."/>
            <person name="De Vries R.P."/>
            <person name="Sukno S.A."/>
            <person name="Thon M.R."/>
        </authorList>
    </citation>
    <scope>NUCLEOTIDE SEQUENCE</scope>
    <source>
        <strain evidence="2">MAFF235873</strain>
    </source>
</reference>
<feature type="compositionally biased region" description="Polar residues" evidence="1">
    <location>
        <begin position="24"/>
        <end position="45"/>
    </location>
</feature>
<dbReference type="InterPro" id="IPR029069">
    <property type="entry name" value="HotDog_dom_sf"/>
</dbReference>
<dbReference type="CDD" id="cd00586">
    <property type="entry name" value="4HBT"/>
    <property type="match status" value="1"/>
</dbReference>
<proteinExistence type="predicted"/>
<dbReference type="Pfam" id="PF13279">
    <property type="entry name" value="4HBT_2"/>
    <property type="match status" value="1"/>
</dbReference>
<keyword evidence="3" id="KW-1185">Reference proteome</keyword>
<evidence type="ECO:0000313" key="3">
    <source>
        <dbReference type="Proteomes" id="UP001232148"/>
    </source>
</evidence>
<dbReference type="AlphaFoldDB" id="A0AAD9M988"/>
<comment type="caution">
    <text evidence="2">The sequence shown here is derived from an EMBL/GenBank/DDBJ whole genome shotgun (WGS) entry which is preliminary data.</text>
</comment>
<accession>A0AAD9M988</accession>
<feature type="region of interest" description="Disordered" evidence="1">
    <location>
        <begin position="24"/>
        <end position="47"/>
    </location>
</feature>
<dbReference type="EMBL" id="MU842812">
    <property type="protein sequence ID" value="KAK2034800.1"/>
    <property type="molecule type" value="Genomic_DNA"/>
</dbReference>
<organism evidence="2 3">
    <name type="scientific">Colletotrichum zoysiae</name>
    <dbReference type="NCBI Taxonomy" id="1216348"/>
    <lineage>
        <taxon>Eukaryota</taxon>
        <taxon>Fungi</taxon>
        <taxon>Dikarya</taxon>
        <taxon>Ascomycota</taxon>
        <taxon>Pezizomycotina</taxon>
        <taxon>Sordariomycetes</taxon>
        <taxon>Hypocreomycetidae</taxon>
        <taxon>Glomerellales</taxon>
        <taxon>Glomerellaceae</taxon>
        <taxon>Colletotrichum</taxon>
        <taxon>Colletotrichum graminicola species complex</taxon>
    </lineage>
</organism>
<dbReference type="Gene3D" id="3.10.129.10">
    <property type="entry name" value="Hotdog Thioesterase"/>
    <property type="match status" value="1"/>
</dbReference>
<sequence>MLPLPIRQPVHRLLARPVLRGLQQQQRQPESTYAKAQSNCNNSRQATDDVAPTASARWFSELQARLQHLRSNASSPPFVEVAGQLMRRTDAQWIRLLAGSQGFLTEPKWRGLDNHQLFWGDMDSMGHINNVMYNRYAETGRVQFFRAHGKDSAAEEKKEWEDLVTPQGLGLIMKSITTEFKFPMKFPDRIHVLYKLTEPPNYDTTSLNLEAWVLSDNHRRIAARCIEEIAIYDYAVGKKSVLKSFMVERLQQTFLLQEKARIAFQGEARQVIAAVEKLEAQIR</sequence>
<evidence type="ECO:0000256" key="1">
    <source>
        <dbReference type="SAM" id="MobiDB-lite"/>
    </source>
</evidence>
<dbReference type="SUPFAM" id="SSF54637">
    <property type="entry name" value="Thioesterase/thiol ester dehydrase-isomerase"/>
    <property type="match status" value="1"/>
</dbReference>
<dbReference type="PANTHER" id="PTHR31793:SF39">
    <property type="entry name" value="THIOESTERASE_THIOL ESTER DEHYDRASE-ISOMERASE"/>
    <property type="match status" value="1"/>
</dbReference>
<evidence type="ECO:0008006" key="4">
    <source>
        <dbReference type="Google" id="ProtNLM"/>
    </source>
</evidence>
<dbReference type="GO" id="GO:0047617">
    <property type="term" value="F:fatty acyl-CoA hydrolase activity"/>
    <property type="evidence" value="ECO:0007669"/>
    <property type="project" value="TreeGrafter"/>
</dbReference>
<evidence type="ECO:0000313" key="2">
    <source>
        <dbReference type="EMBL" id="KAK2034800.1"/>
    </source>
</evidence>
<dbReference type="InterPro" id="IPR050563">
    <property type="entry name" value="4-hydroxybenzoyl-CoA_TE"/>
</dbReference>
<dbReference type="PANTHER" id="PTHR31793">
    <property type="entry name" value="4-HYDROXYBENZOYL-COA THIOESTERASE FAMILY MEMBER"/>
    <property type="match status" value="1"/>
</dbReference>
<protein>
    <recommendedName>
        <fullName evidence="4">Thioesterase superfamily protein</fullName>
    </recommendedName>
</protein>
<gene>
    <name evidence="2" type="ORF">LX32DRAFT_551416</name>
</gene>